<evidence type="ECO:0000313" key="3">
    <source>
        <dbReference type="Proteomes" id="UP000297839"/>
    </source>
</evidence>
<dbReference type="RefSeq" id="WP_135248147.1">
    <property type="nucleotide sequence ID" value="NZ_SMLK01000001.1"/>
</dbReference>
<accession>A0A4Z0CCS5</accession>
<dbReference type="AlphaFoldDB" id="A0A4Z0CCS5"/>
<feature type="compositionally biased region" description="Low complexity" evidence="1">
    <location>
        <begin position="1"/>
        <end position="15"/>
    </location>
</feature>
<dbReference type="OrthoDB" id="8907069at2"/>
<sequence>MSATLTHAHAAAASHPGPDLPPAASAAALSVRLLRTPEERLDISHLRQYADSRSEYEVDPGMASLDSIKDALGLVMAFSAGDEVIATLRVIPSGHGVTLTERWWGGFVNDRALLRAGSWEVGRLVMAPEHRRKDLLPRFMGMGLACLLENAHVVHMHATCHMAMTRLYRRFGFGIHSKRVHGEIDCALIHGPVDQVARALKVVQVQDAPESAEPVLLQ</sequence>
<dbReference type="Gene3D" id="3.40.630.30">
    <property type="match status" value="1"/>
</dbReference>
<evidence type="ECO:0008006" key="4">
    <source>
        <dbReference type="Google" id="ProtNLM"/>
    </source>
</evidence>
<evidence type="ECO:0000313" key="2">
    <source>
        <dbReference type="EMBL" id="TFZ08210.1"/>
    </source>
</evidence>
<evidence type="ECO:0000256" key="1">
    <source>
        <dbReference type="SAM" id="MobiDB-lite"/>
    </source>
</evidence>
<feature type="region of interest" description="Disordered" evidence="1">
    <location>
        <begin position="1"/>
        <end position="21"/>
    </location>
</feature>
<name>A0A4Z0CCS5_9BURK</name>
<dbReference type="EMBL" id="SMLK01000001">
    <property type="protein sequence ID" value="TFZ08210.1"/>
    <property type="molecule type" value="Genomic_DNA"/>
</dbReference>
<gene>
    <name evidence="2" type="ORF">EZ216_03345</name>
</gene>
<keyword evidence="3" id="KW-1185">Reference proteome</keyword>
<proteinExistence type="predicted"/>
<dbReference type="Proteomes" id="UP000297839">
    <property type="component" value="Unassembled WGS sequence"/>
</dbReference>
<dbReference type="SUPFAM" id="SSF55729">
    <property type="entry name" value="Acyl-CoA N-acyltransferases (Nat)"/>
    <property type="match status" value="1"/>
</dbReference>
<protein>
    <recommendedName>
        <fullName evidence="4">GNAT family N-acetyltransferase</fullName>
    </recommendedName>
</protein>
<reference evidence="2 3" key="1">
    <citation type="submission" date="2019-03" db="EMBL/GenBank/DDBJ databases">
        <title>Ramlibacter sp. 18x22-1, whole genome shotgun sequence.</title>
        <authorList>
            <person name="Zhang X."/>
            <person name="Feng G."/>
            <person name="Zhu H."/>
        </authorList>
    </citation>
    <scope>NUCLEOTIDE SEQUENCE [LARGE SCALE GENOMIC DNA]</scope>
    <source>
        <strain evidence="2 3">18x22-1</strain>
    </source>
</reference>
<dbReference type="InterPro" id="IPR016181">
    <property type="entry name" value="Acyl_CoA_acyltransferase"/>
</dbReference>
<organism evidence="2 3">
    <name type="scientific">Ramlibacter humi</name>
    <dbReference type="NCBI Taxonomy" id="2530451"/>
    <lineage>
        <taxon>Bacteria</taxon>
        <taxon>Pseudomonadati</taxon>
        <taxon>Pseudomonadota</taxon>
        <taxon>Betaproteobacteria</taxon>
        <taxon>Burkholderiales</taxon>
        <taxon>Comamonadaceae</taxon>
        <taxon>Ramlibacter</taxon>
    </lineage>
</organism>
<comment type="caution">
    <text evidence="2">The sequence shown here is derived from an EMBL/GenBank/DDBJ whole genome shotgun (WGS) entry which is preliminary data.</text>
</comment>